<reference evidence="2" key="1">
    <citation type="submission" date="2007-04" db="EMBL/GenBank/DDBJ databases">
        <authorList>
            <consortium name="The Broad Institute Genome Sequencing Platform"/>
            <person name="Birren B."/>
            <person name="Lander E."/>
            <person name="Galagan J."/>
            <person name="Nusbaum C."/>
            <person name="Devon K."/>
            <person name="Ma L.-J."/>
            <person name="Jaffe D."/>
            <person name="Butler J."/>
            <person name="Alvarez P."/>
            <person name="Gnerre S."/>
            <person name="Grabherr M."/>
            <person name="Kleber M."/>
            <person name="Mauceli E."/>
            <person name="Brockman W."/>
            <person name="MacCallum I.A."/>
            <person name="Young S."/>
            <person name="LaButti K."/>
            <person name="DeCaprio D."/>
            <person name="Crawford M."/>
            <person name="Koehrsen M."/>
            <person name="Engels R."/>
            <person name="Montgomery P."/>
            <person name="Pearson M."/>
            <person name="Howarth C."/>
            <person name="Larson L."/>
            <person name="White J."/>
            <person name="O'Leary S."/>
            <person name="Kodira C."/>
            <person name="Zeng Q."/>
            <person name="Yandava C."/>
            <person name="Alvarado L."/>
            <person name="Kistler C."/>
            <person name="Shim W.-B."/>
            <person name="Kang S."/>
            <person name="Woloshuk C."/>
        </authorList>
    </citation>
    <scope>NUCLEOTIDE SEQUENCE</scope>
    <source>
        <strain evidence="2">4287</strain>
    </source>
</reference>
<dbReference type="RefSeq" id="XP_018251861.1">
    <property type="nucleotide sequence ID" value="XM_018401262.1"/>
</dbReference>
<dbReference type="EMBL" id="DS231713">
    <property type="protein sequence ID" value="KNB13816.1"/>
    <property type="molecule type" value="Genomic_DNA"/>
</dbReference>
<name>A0A0J9VSS9_FUSO4</name>
<dbReference type="VEuPathDB" id="FungiDB:FOXG_20935"/>
<feature type="coiled-coil region" evidence="1">
    <location>
        <begin position="51"/>
        <end position="78"/>
    </location>
</feature>
<evidence type="ECO:0000313" key="2">
    <source>
        <dbReference type="EMBL" id="KNB13816.1"/>
    </source>
</evidence>
<evidence type="ECO:0000313" key="3">
    <source>
        <dbReference type="Proteomes" id="UP000009097"/>
    </source>
</evidence>
<dbReference type="KEGG" id="fox:FOXG_20935"/>
<dbReference type="GeneID" id="28961641"/>
<keyword evidence="1" id="KW-0175">Coiled coil</keyword>
<reference evidence="2" key="2">
    <citation type="journal article" date="2010" name="Nature">
        <title>Comparative genomics reveals mobile pathogenicity chromosomes in Fusarium.</title>
        <authorList>
            <person name="Ma L.J."/>
            <person name="van der Does H.C."/>
            <person name="Borkovich K.A."/>
            <person name="Coleman J.J."/>
            <person name="Daboussi M.J."/>
            <person name="Di Pietro A."/>
            <person name="Dufresne M."/>
            <person name="Freitag M."/>
            <person name="Grabherr M."/>
            <person name="Henrissat B."/>
            <person name="Houterman P.M."/>
            <person name="Kang S."/>
            <person name="Shim W.B."/>
            <person name="Woloshuk C."/>
            <person name="Xie X."/>
            <person name="Xu J.R."/>
            <person name="Antoniw J."/>
            <person name="Baker S.E."/>
            <person name="Bluhm B.H."/>
            <person name="Breakspear A."/>
            <person name="Brown D.W."/>
            <person name="Butchko R.A."/>
            <person name="Chapman S."/>
            <person name="Coulson R."/>
            <person name="Coutinho P.M."/>
            <person name="Danchin E.G."/>
            <person name="Diener A."/>
            <person name="Gale L.R."/>
            <person name="Gardiner D.M."/>
            <person name="Goff S."/>
            <person name="Hammond-Kosack K.E."/>
            <person name="Hilburn K."/>
            <person name="Hua-Van A."/>
            <person name="Jonkers W."/>
            <person name="Kazan K."/>
            <person name="Kodira C.D."/>
            <person name="Koehrsen M."/>
            <person name="Kumar L."/>
            <person name="Lee Y.H."/>
            <person name="Li L."/>
            <person name="Manners J.M."/>
            <person name="Miranda-Saavedra D."/>
            <person name="Mukherjee M."/>
            <person name="Park G."/>
            <person name="Park J."/>
            <person name="Park S.Y."/>
            <person name="Proctor R.H."/>
            <person name="Regev A."/>
            <person name="Ruiz-Roldan M.C."/>
            <person name="Sain D."/>
            <person name="Sakthikumar S."/>
            <person name="Sykes S."/>
            <person name="Schwartz D.C."/>
            <person name="Turgeon B.G."/>
            <person name="Wapinski I."/>
            <person name="Yoder O."/>
            <person name="Young S."/>
            <person name="Zeng Q."/>
            <person name="Zhou S."/>
            <person name="Galagan J."/>
            <person name="Cuomo C.A."/>
            <person name="Kistler H.C."/>
            <person name="Rep M."/>
        </authorList>
    </citation>
    <scope>NUCLEOTIDE SEQUENCE [LARGE SCALE GENOMIC DNA]</scope>
    <source>
        <strain evidence="2">4287</strain>
    </source>
</reference>
<dbReference type="Proteomes" id="UP000009097">
    <property type="component" value="Unassembled WGS sequence"/>
</dbReference>
<proteinExistence type="predicted"/>
<protein>
    <submittedName>
        <fullName evidence="2">Uncharacterized protein</fullName>
    </submittedName>
</protein>
<sequence length="109" mass="12363">MVFRILNLDFTSCVSIHSLEHLEPYSKMPDTNDTSTPLPYTSLSLMNDGTLKLVDDRNRALACENENLKAKRDALENEISYREYIVSLQHLLAALGKEHIQLLESITGK</sequence>
<gene>
    <name evidence="2" type="ORF">FOXG_20935</name>
</gene>
<accession>A0A0J9VSS9</accession>
<organism evidence="2 3">
    <name type="scientific">Fusarium oxysporum f. sp. lycopersici (strain 4287 / CBS 123668 / FGSC 9935 / NRRL 34936)</name>
    <name type="common">Fusarium vascular wilt of tomato</name>
    <dbReference type="NCBI Taxonomy" id="426428"/>
    <lineage>
        <taxon>Eukaryota</taxon>
        <taxon>Fungi</taxon>
        <taxon>Dikarya</taxon>
        <taxon>Ascomycota</taxon>
        <taxon>Pezizomycotina</taxon>
        <taxon>Sordariomycetes</taxon>
        <taxon>Hypocreomycetidae</taxon>
        <taxon>Hypocreales</taxon>
        <taxon>Nectriaceae</taxon>
        <taxon>Fusarium</taxon>
        <taxon>Fusarium oxysporum species complex</taxon>
    </lineage>
</organism>
<evidence type="ECO:0000256" key="1">
    <source>
        <dbReference type="SAM" id="Coils"/>
    </source>
</evidence>
<dbReference type="AlphaFoldDB" id="A0A0J9VSS9"/>